<dbReference type="InterPro" id="IPR042213">
    <property type="entry name" value="NBD_C_sf"/>
</dbReference>
<evidence type="ECO:0000259" key="8">
    <source>
        <dbReference type="Pfam" id="PF17042"/>
    </source>
</evidence>
<accession>A0ABW2SNJ8</accession>
<dbReference type="Gene3D" id="3.40.50.10840">
    <property type="entry name" value="Putative sugar-binding, N-terminal domain"/>
    <property type="match status" value="1"/>
</dbReference>
<dbReference type="Proteomes" id="UP001596527">
    <property type="component" value="Unassembled WGS sequence"/>
</dbReference>
<evidence type="ECO:0000256" key="6">
    <source>
        <dbReference type="ARBA" id="ARBA00023277"/>
    </source>
</evidence>
<dbReference type="Pfam" id="PF17042">
    <property type="entry name" value="NBD_C"/>
    <property type="match status" value="1"/>
</dbReference>
<feature type="domain" description="Four-carbon acid sugar kinase N-terminal" evidence="7">
    <location>
        <begin position="11"/>
        <end position="232"/>
    </location>
</feature>
<organism evidence="9 10">
    <name type="scientific">Schaalia naturae</name>
    <dbReference type="NCBI Taxonomy" id="635203"/>
    <lineage>
        <taxon>Bacteria</taxon>
        <taxon>Bacillati</taxon>
        <taxon>Actinomycetota</taxon>
        <taxon>Actinomycetes</taxon>
        <taxon>Actinomycetales</taxon>
        <taxon>Actinomycetaceae</taxon>
        <taxon>Schaalia</taxon>
    </lineage>
</organism>
<keyword evidence="2 9" id="KW-0808">Transferase</keyword>
<dbReference type="EC" id="2.7.1.-" evidence="9"/>
<keyword evidence="10" id="KW-1185">Reference proteome</keyword>
<evidence type="ECO:0000256" key="5">
    <source>
        <dbReference type="ARBA" id="ARBA00022840"/>
    </source>
</evidence>
<evidence type="ECO:0000259" key="7">
    <source>
        <dbReference type="Pfam" id="PF07005"/>
    </source>
</evidence>
<keyword evidence="4 9" id="KW-0418">Kinase</keyword>
<feature type="domain" description="Four-carbon acid sugar kinase nucleotide binding" evidence="8">
    <location>
        <begin position="261"/>
        <end position="418"/>
    </location>
</feature>
<comment type="caution">
    <text evidence="9">The sequence shown here is derived from an EMBL/GenBank/DDBJ whole genome shotgun (WGS) entry which is preliminary data.</text>
</comment>
<evidence type="ECO:0000256" key="2">
    <source>
        <dbReference type="ARBA" id="ARBA00022679"/>
    </source>
</evidence>
<dbReference type="Gene3D" id="3.40.980.20">
    <property type="entry name" value="Four-carbon acid sugar kinase, nucleotide binding domain"/>
    <property type="match status" value="1"/>
</dbReference>
<keyword evidence="6" id="KW-0119">Carbohydrate metabolism</keyword>
<dbReference type="InterPro" id="IPR010737">
    <property type="entry name" value="4-carb_acid_sugar_kinase_N"/>
</dbReference>
<reference evidence="10" key="1">
    <citation type="journal article" date="2019" name="Int. J. Syst. Evol. Microbiol.">
        <title>The Global Catalogue of Microorganisms (GCM) 10K type strain sequencing project: providing services to taxonomists for standard genome sequencing and annotation.</title>
        <authorList>
            <consortium name="The Broad Institute Genomics Platform"/>
            <consortium name="The Broad Institute Genome Sequencing Center for Infectious Disease"/>
            <person name="Wu L."/>
            <person name="Ma J."/>
        </authorList>
    </citation>
    <scope>NUCLEOTIDE SEQUENCE [LARGE SCALE GENOMIC DNA]</scope>
    <source>
        <strain evidence="10">CCUG 56698</strain>
    </source>
</reference>
<dbReference type="SUPFAM" id="SSF142764">
    <property type="entry name" value="YgbK-like"/>
    <property type="match status" value="1"/>
</dbReference>
<evidence type="ECO:0000313" key="9">
    <source>
        <dbReference type="EMBL" id="MFC7581732.1"/>
    </source>
</evidence>
<evidence type="ECO:0000313" key="10">
    <source>
        <dbReference type="Proteomes" id="UP001596527"/>
    </source>
</evidence>
<evidence type="ECO:0000256" key="4">
    <source>
        <dbReference type="ARBA" id="ARBA00022777"/>
    </source>
</evidence>
<dbReference type="RefSeq" id="WP_380975283.1">
    <property type="nucleotide sequence ID" value="NZ_JBHTEF010000001.1"/>
</dbReference>
<keyword evidence="3" id="KW-0547">Nucleotide-binding</keyword>
<dbReference type="Pfam" id="PF07005">
    <property type="entry name" value="SBD_N"/>
    <property type="match status" value="1"/>
</dbReference>
<sequence>MLMNATNTGRILILADDFTGAGDTGILFRTRTVPVAISLHPDRLDSVSESDAVRVILTDTRTYPTDEAARIAGAVARTAISAVDFAHVYQKIDSTMRGSVGAEVAAVLAALGRTTAVLCPAFPEMGRTVVGGKLLVDGEPITRTQYARDPRKPILHDRLCDIVHDTDPGIGTCECRAEDLPEILGESFGGAGGARIVAVDAQTDGELQAIAEAIAGRPDVLPVGAAGLGRALSGIWLRDAPSASPADDSEPAAGPGARLAVVASGSANPRSIAQLAALEREMPGLPMIRVDKERLTTRGEAEREMDRVCHEVERVVARSRVFAIALSDTRMETPPYQGEYESFVARAVAHAVRVSGVEPAGIAIVIAGADTSHSCCRELGIDELYPQREVVTGIPWSTTDAGIHILSKAGGFGADDALARCLRFCLPSEVSAH</sequence>
<gene>
    <name evidence="9" type="ORF">ACFQWG_11050</name>
</gene>
<comment type="similarity">
    <text evidence="1">Belongs to the four-carbon acid sugar kinase family.</text>
</comment>
<dbReference type="InterPro" id="IPR031475">
    <property type="entry name" value="NBD_C"/>
</dbReference>
<dbReference type="InterPro" id="IPR037051">
    <property type="entry name" value="4-carb_acid_sugar_kinase_N_sf"/>
</dbReference>
<name>A0ABW2SNJ8_9ACTO</name>
<evidence type="ECO:0000256" key="3">
    <source>
        <dbReference type="ARBA" id="ARBA00022741"/>
    </source>
</evidence>
<proteinExistence type="inferred from homology"/>
<dbReference type="EMBL" id="JBHTEF010000001">
    <property type="protein sequence ID" value="MFC7581732.1"/>
    <property type="molecule type" value="Genomic_DNA"/>
</dbReference>
<evidence type="ECO:0000256" key="1">
    <source>
        <dbReference type="ARBA" id="ARBA00005715"/>
    </source>
</evidence>
<keyword evidence="5" id="KW-0067">ATP-binding</keyword>
<dbReference type="GO" id="GO:0016301">
    <property type="term" value="F:kinase activity"/>
    <property type="evidence" value="ECO:0007669"/>
    <property type="project" value="UniProtKB-KW"/>
</dbReference>
<protein>
    <submittedName>
        <fullName evidence="9">Four-carbon acid sugar kinase family protein</fullName>
        <ecNumber evidence="9">2.7.1.-</ecNumber>
    </submittedName>
</protein>